<gene>
    <name evidence="3" type="ORF">GGX14DRAFT_482806</name>
</gene>
<dbReference type="Proteomes" id="UP001219525">
    <property type="component" value="Unassembled WGS sequence"/>
</dbReference>
<reference evidence="3" key="1">
    <citation type="submission" date="2023-03" db="EMBL/GenBank/DDBJ databases">
        <title>Massive genome expansion in bonnet fungi (Mycena s.s.) driven by repeated elements and novel gene families across ecological guilds.</title>
        <authorList>
            <consortium name="Lawrence Berkeley National Laboratory"/>
            <person name="Harder C.B."/>
            <person name="Miyauchi S."/>
            <person name="Viragh M."/>
            <person name="Kuo A."/>
            <person name="Thoen E."/>
            <person name="Andreopoulos B."/>
            <person name="Lu D."/>
            <person name="Skrede I."/>
            <person name="Drula E."/>
            <person name="Henrissat B."/>
            <person name="Morin E."/>
            <person name="Kohler A."/>
            <person name="Barry K."/>
            <person name="LaButti K."/>
            <person name="Morin E."/>
            <person name="Salamov A."/>
            <person name="Lipzen A."/>
            <person name="Mereny Z."/>
            <person name="Hegedus B."/>
            <person name="Baldrian P."/>
            <person name="Stursova M."/>
            <person name="Weitz H."/>
            <person name="Taylor A."/>
            <person name="Grigoriev I.V."/>
            <person name="Nagy L.G."/>
            <person name="Martin F."/>
            <person name="Kauserud H."/>
        </authorList>
    </citation>
    <scope>NUCLEOTIDE SEQUENCE</scope>
    <source>
        <strain evidence="3">9144</strain>
    </source>
</reference>
<name>A0AAD6XYD7_9AGAR</name>
<feature type="transmembrane region" description="Helical" evidence="2">
    <location>
        <begin position="197"/>
        <end position="223"/>
    </location>
</feature>
<keyword evidence="2" id="KW-1133">Transmembrane helix</keyword>
<feature type="transmembrane region" description="Helical" evidence="2">
    <location>
        <begin position="108"/>
        <end position="127"/>
    </location>
</feature>
<feature type="compositionally biased region" description="Basic and acidic residues" evidence="1">
    <location>
        <begin position="232"/>
        <end position="244"/>
    </location>
</feature>
<evidence type="ECO:0000313" key="4">
    <source>
        <dbReference type="Proteomes" id="UP001219525"/>
    </source>
</evidence>
<keyword evidence="2" id="KW-0812">Transmembrane</keyword>
<feature type="transmembrane region" description="Helical" evidence="2">
    <location>
        <begin position="148"/>
        <end position="166"/>
    </location>
</feature>
<organism evidence="3 4">
    <name type="scientific">Mycena pura</name>
    <dbReference type="NCBI Taxonomy" id="153505"/>
    <lineage>
        <taxon>Eukaryota</taxon>
        <taxon>Fungi</taxon>
        <taxon>Dikarya</taxon>
        <taxon>Basidiomycota</taxon>
        <taxon>Agaricomycotina</taxon>
        <taxon>Agaricomycetes</taxon>
        <taxon>Agaricomycetidae</taxon>
        <taxon>Agaricales</taxon>
        <taxon>Marasmiineae</taxon>
        <taxon>Mycenaceae</taxon>
        <taxon>Mycena</taxon>
    </lineage>
</organism>
<proteinExistence type="predicted"/>
<sequence>MANNHRNDAFNGKMAIAYEVLYNVGFFSILLSAYRLLHDRRRLAKIDQARGKSRSFLHKAMGGFHKGRFMELLLLLSVILEAVGISYALGTNAGRTRLGNKLNDAGTYLFLVVTIITVLLTFLVVHIERSLRGAGTPTSTPIGSSQHHLILFGIAVLLLLRMLFYATTVHQRATGQQTPTSAASSSIKRTAQGNEHLWYPLAALAELLVVLLFLAPGLVLVPLQSMHRRNRRDGSGAHLNDNEKGTTGAGYAAGDTAATGGMGAAGTAHHGLSAV</sequence>
<feature type="transmembrane region" description="Helical" evidence="2">
    <location>
        <begin position="69"/>
        <end position="88"/>
    </location>
</feature>
<protein>
    <submittedName>
        <fullName evidence="3">Uncharacterized protein</fullName>
    </submittedName>
</protein>
<evidence type="ECO:0000256" key="2">
    <source>
        <dbReference type="SAM" id="Phobius"/>
    </source>
</evidence>
<feature type="transmembrane region" description="Helical" evidence="2">
    <location>
        <begin position="20"/>
        <end position="37"/>
    </location>
</feature>
<feature type="region of interest" description="Disordered" evidence="1">
    <location>
        <begin position="230"/>
        <end position="252"/>
    </location>
</feature>
<dbReference type="EMBL" id="JARJCW010000145">
    <property type="protein sequence ID" value="KAJ7190650.1"/>
    <property type="molecule type" value="Genomic_DNA"/>
</dbReference>
<keyword evidence="2" id="KW-0472">Membrane</keyword>
<evidence type="ECO:0000256" key="1">
    <source>
        <dbReference type="SAM" id="MobiDB-lite"/>
    </source>
</evidence>
<keyword evidence="4" id="KW-1185">Reference proteome</keyword>
<dbReference type="AlphaFoldDB" id="A0AAD6XYD7"/>
<accession>A0AAD6XYD7</accession>
<comment type="caution">
    <text evidence="3">The sequence shown here is derived from an EMBL/GenBank/DDBJ whole genome shotgun (WGS) entry which is preliminary data.</text>
</comment>
<evidence type="ECO:0000313" key="3">
    <source>
        <dbReference type="EMBL" id="KAJ7190650.1"/>
    </source>
</evidence>